<dbReference type="EMBL" id="CP019384">
    <property type="protein sequence ID" value="QAT16455.1"/>
    <property type="molecule type" value="Genomic_DNA"/>
</dbReference>
<keyword evidence="4" id="KW-0274">FAD</keyword>
<dbReference type="Pfam" id="PF07992">
    <property type="entry name" value="Pyr_redox_2"/>
    <property type="match status" value="1"/>
</dbReference>
<evidence type="ECO:0000313" key="7">
    <source>
        <dbReference type="Proteomes" id="UP000287243"/>
    </source>
</evidence>
<evidence type="ECO:0000313" key="6">
    <source>
        <dbReference type="EMBL" id="QAT16455.1"/>
    </source>
</evidence>
<dbReference type="RefSeq" id="WP_128699094.1">
    <property type="nucleotide sequence ID" value="NZ_CP019384.1"/>
</dbReference>
<feature type="domain" description="FAD/NAD(P)-binding" evidence="5">
    <location>
        <begin position="3"/>
        <end position="266"/>
    </location>
</feature>
<gene>
    <name evidence="6" type="ORF">BU251_01285</name>
</gene>
<dbReference type="GO" id="GO:0016491">
    <property type="term" value="F:oxidoreductase activity"/>
    <property type="evidence" value="ECO:0007669"/>
    <property type="project" value="InterPro"/>
</dbReference>
<reference evidence="6 7" key="1">
    <citation type="submission" date="2017-01" db="EMBL/GenBank/DDBJ databases">
        <title>First insights into the biology of 'candidatus Vampirococcus archaeovorus'.</title>
        <authorList>
            <person name="Kizina J."/>
            <person name="Jordan S."/>
            <person name="Stueber K."/>
            <person name="Reinhardt R."/>
            <person name="Harder J."/>
        </authorList>
    </citation>
    <scope>NUCLEOTIDE SEQUENCE [LARGE SCALE GENOMIC DNA]</scope>
    <source>
        <strain evidence="6 7">LiM</strain>
    </source>
</reference>
<keyword evidence="7" id="KW-1185">Reference proteome</keyword>
<proteinExistence type="inferred from homology"/>
<evidence type="ECO:0000256" key="1">
    <source>
        <dbReference type="ARBA" id="ARBA00001974"/>
    </source>
</evidence>
<sequence length="287" mass="31353">MSKKIVIIGNSAAAVGAAEGIREHDKSAAITMVSEESFHAYERPKMLGILDGRLKEKDLIWRGPDFYKNHGIMLFLETKVEGVSTHRKRLALKGRDPLEFDELIVASGRKEILPSVKGVQKEGVVAVNSLADIKFIQENLPIAHTVLIVGAGPVAQELARIIAAKQTEVKFFGMLDRSLEGVQEVRDNPIIEILGEADVRAVRLTNHKVVGATLVIFSGASGPNMDFLKDTDIHADGGIVVDEVMRTNIPFVWAAGDVCRQKEEEAGRGWEAAYASGRKCGKCLCRI</sequence>
<dbReference type="OrthoDB" id="9807946at2"/>
<dbReference type="KEGG" id="vai:BU251_01285"/>
<comment type="similarity">
    <text evidence="2">Belongs to the FAD-dependent oxidoreductase family.</text>
</comment>
<evidence type="ECO:0000256" key="4">
    <source>
        <dbReference type="ARBA" id="ARBA00022827"/>
    </source>
</evidence>
<comment type="cofactor">
    <cofactor evidence="1">
        <name>FAD</name>
        <dbReference type="ChEBI" id="CHEBI:57692"/>
    </cofactor>
</comment>
<keyword evidence="3" id="KW-0285">Flavoprotein</keyword>
<evidence type="ECO:0000259" key="5">
    <source>
        <dbReference type="Pfam" id="PF07992"/>
    </source>
</evidence>
<name>A0A410P2N4_VELA1</name>
<dbReference type="InterPro" id="IPR050260">
    <property type="entry name" value="FAD-bd_OxRdtase"/>
</dbReference>
<dbReference type="PANTHER" id="PTHR43429:SF3">
    <property type="entry name" value="NITRITE REDUCTASE [NAD(P)H]"/>
    <property type="match status" value="1"/>
</dbReference>
<dbReference type="InterPro" id="IPR023753">
    <property type="entry name" value="FAD/NAD-binding_dom"/>
</dbReference>
<dbReference type="Gene3D" id="3.50.50.60">
    <property type="entry name" value="FAD/NAD(P)-binding domain"/>
    <property type="match status" value="4"/>
</dbReference>
<protein>
    <recommendedName>
        <fullName evidence="5">FAD/NAD(P)-binding domain-containing protein</fullName>
    </recommendedName>
</protein>
<evidence type="ECO:0000256" key="2">
    <source>
        <dbReference type="ARBA" id="ARBA00006442"/>
    </source>
</evidence>
<dbReference type="PRINTS" id="PR00368">
    <property type="entry name" value="FADPNR"/>
</dbReference>
<dbReference type="Proteomes" id="UP000287243">
    <property type="component" value="Chromosome"/>
</dbReference>
<dbReference type="SUPFAM" id="SSF51905">
    <property type="entry name" value="FAD/NAD(P)-binding domain"/>
    <property type="match status" value="2"/>
</dbReference>
<accession>A0A410P2N4</accession>
<dbReference type="PANTHER" id="PTHR43429">
    <property type="entry name" value="PYRIDINE NUCLEOTIDE-DISULFIDE OXIDOREDUCTASE DOMAIN-CONTAINING"/>
    <property type="match status" value="1"/>
</dbReference>
<dbReference type="AlphaFoldDB" id="A0A410P2N4"/>
<dbReference type="InterPro" id="IPR036188">
    <property type="entry name" value="FAD/NAD-bd_sf"/>
</dbReference>
<organism evidence="6 7">
    <name type="scientific">Velamenicoccus archaeovorus</name>
    <dbReference type="NCBI Taxonomy" id="1930593"/>
    <lineage>
        <taxon>Bacteria</taxon>
        <taxon>Pseudomonadati</taxon>
        <taxon>Candidatus Omnitrophota</taxon>
        <taxon>Candidatus Velamenicoccus</taxon>
    </lineage>
</organism>
<evidence type="ECO:0000256" key="3">
    <source>
        <dbReference type="ARBA" id="ARBA00022630"/>
    </source>
</evidence>